<protein>
    <submittedName>
        <fullName evidence="1">Uncharacterized protein</fullName>
    </submittedName>
</protein>
<dbReference type="PANTHER" id="PTHR31912:SF34">
    <property type="entry name" value="NOTOCHORD-RELATED PROTEIN"/>
    <property type="match status" value="1"/>
</dbReference>
<name>A0A5B0QJA9_PUCGR</name>
<reference evidence="1 2" key="1">
    <citation type="submission" date="2019-05" db="EMBL/GenBank/DDBJ databases">
        <title>Emergence of the Ug99 lineage of the wheat stem rust pathogen through somatic hybridization.</title>
        <authorList>
            <person name="Li F."/>
            <person name="Upadhyaya N.M."/>
            <person name="Sperschneider J."/>
            <person name="Matny O."/>
            <person name="Nguyen-Phuc H."/>
            <person name="Mago R."/>
            <person name="Raley C."/>
            <person name="Miller M.E."/>
            <person name="Silverstein K.A.T."/>
            <person name="Henningsen E."/>
            <person name="Hirsch C.D."/>
            <person name="Visser B."/>
            <person name="Pretorius Z.A."/>
            <person name="Steffenson B.J."/>
            <person name="Schwessinger B."/>
            <person name="Dodds P.N."/>
            <person name="Figueroa M."/>
        </authorList>
    </citation>
    <scope>NUCLEOTIDE SEQUENCE [LARGE SCALE GENOMIC DNA]</scope>
    <source>
        <strain evidence="1">21-0</strain>
    </source>
</reference>
<dbReference type="EMBL" id="VSWC01000015">
    <property type="protein sequence ID" value="KAA1113190.1"/>
    <property type="molecule type" value="Genomic_DNA"/>
</dbReference>
<evidence type="ECO:0000313" key="2">
    <source>
        <dbReference type="Proteomes" id="UP000324748"/>
    </source>
</evidence>
<accession>A0A5B0QJA9</accession>
<dbReference type="AlphaFoldDB" id="A0A5B0QJA9"/>
<organism evidence="1 2">
    <name type="scientific">Puccinia graminis f. sp. tritici</name>
    <dbReference type="NCBI Taxonomy" id="56615"/>
    <lineage>
        <taxon>Eukaryota</taxon>
        <taxon>Fungi</taxon>
        <taxon>Dikarya</taxon>
        <taxon>Basidiomycota</taxon>
        <taxon>Pucciniomycotina</taxon>
        <taxon>Pucciniomycetes</taxon>
        <taxon>Pucciniales</taxon>
        <taxon>Pucciniaceae</taxon>
        <taxon>Puccinia</taxon>
    </lineage>
</organism>
<comment type="caution">
    <text evidence="1">The sequence shown here is derived from an EMBL/GenBank/DDBJ whole genome shotgun (WGS) entry which is preliminary data.</text>
</comment>
<proteinExistence type="predicted"/>
<dbReference type="Proteomes" id="UP000324748">
    <property type="component" value="Unassembled WGS sequence"/>
</dbReference>
<evidence type="ECO:0000313" key="1">
    <source>
        <dbReference type="EMBL" id="KAA1113190.1"/>
    </source>
</evidence>
<gene>
    <name evidence="1" type="ORF">PGT21_024597</name>
</gene>
<keyword evidence="2" id="KW-1185">Reference proteome</keyword>
<dbReference type="OrthoDB" id="2504637at2759"/>
<sequence length="231" mass="25567">MSGQQKHTDTNAIRTRADNWGNWWRLKAAGQVIRHMPICLYADDTSGNSSKKWNKHISYYFTLAGLPPKLTNQHFNCHFLSTSNSAGAMELAEGIVDDTLTEKGCVAYDCGLGEEVLITSSLLCFLADSLMHAKIKSTVMPGNSCNLCRACDLSVSSVSMKKTMAYLQFFLQISADGYWIKNGPGLWMGIIANCYLLWDISKQPRTKTRVGVVGGDLGVKDLVNNEILLFK</sequence>
<dbReference type="PANTHER" id="PTHR31912">
    <property type="entry name" value="IP13529P"/>
    <property type="match status" value="1"/>
</dbReference>